<feature type="region of interest" description="Disordered" evidence="6">
    <location>
        <begin position="370"/>
        <end position="400"/>
    </location>
</feature>
<dbReference type="InterPro" id="IPR049326">
    <property type="entry name" value="Rhodopsin_dom_fungi"/>
</dbReference>
<evidence type="ECO:0000256" key="2">
    <source>
        <dbReference type="ARBA" id="ARBA00022692"/>
    </source>
</evidence>
<feature type="transmembrane region" description="Helical" evidence="7">
    <location>
        <begin position="25"/>
        <end position="43"/>
    </location>
</feature>
<dbReference type="EMBL" id="SPNV01000220">
    <property type="protein sequence ID" value="KAF5858097.1"/>
    <property type="molecule type" value="Genomic_DNA"/>
</dbReference>
<feature type="transmembrane region" description="Helical" evidence="7">
    <location>
        <begin position="285"/>
        <end position="305"/>
    </location>
</feature>
<feature type="transmembrane region" description="Helical" evidence="7">
    <location>
        <begin position="130"/>
        <end position="155"/>
    </location>
</feature>
<gene>
    <name evidence="9" type="ORF">ETB97_004863</name>
</gene>
<proteinExistence type="inferred from homology"/>
<feature type="domain" description="Rhodopsin" evidence="8">
    <location>
        <begin position="43"/>
        <end position="306"/>
    </location>
</feature>
<protein>
    <recommendedName>
        <fullName evidence="8">Rhodopsin domain-containing protein</fullName>
    </recommendedName>
</protein>
<evidence type="ECO:0000313" key="9">
    <source>
        <dbReference type="EMBL" id="KAF5858097.1"/>
    </source>
</evidence>
<reference evidence="9 10" key="1">
    <citation type="submission" date="2019-04" db="EMBL/GenBank/DDBJ databases">
        <title>Aspergillus burnettii sp. nov., novel species from soil in southeast Queensland.</title>
        <authorList>
            <person name="Gilchrist C.L.M."/>
            <person name="Pitt J.I."/>
            <person name="Lange L."/>
            <person name="Lacey H.J."/>
            <person name="Vuong D."/>
            <person name="Midgley D.J."/>
            <person name="Greenfield P."/>
            <person name="Bradbury M."/>
            <person name="Lacey E."/>
            <person name="Busk P.K."/>
            <person name="Pilgaard B."/>
            <person name="Chooi Y.H."/>
            <person name="Piggott A.M."/>
        </authorList>
    </citation>
    <scope>NUCLEOTIDE SEQUENCE [LARGE SCALE GENOMIC DNA]</scope>
    <source>
        <strain evidence="9 10">FRR 5400</strain>
    </source>
</reference>
<keyword evidence="3 7" id="KW-1133">Transmembrane helix</keyword>
<evidence type="ECO:0000256" key="3">
    <source>
        <dbReference type="ARBA" id="ARBA00022989"/>
    </source>
</evidence>
<evidence type="ECO:0000256" key="4">
    <source>
        <dbReference type="ARBA" id="ARBA00023136"/>
    </source>
</evidence>
<keyword evidence="2 7" id="KW-0812">Transmembrane</keyword>
<comment type="caution">
    <text evidence="9">The sequence shown here is derived from an EMBL/GenBank/DDBJ whole genome shotgun (WGS) entry which is preliminary data.</text>
</comment>
<organism evidence="9 10">
    <name type="scientific">Petromyces alliaceus</name>
    <name type="common">Aspergillus alliaceus</name>
    <dbReference type="NCBI Taxonomy" id="209559"/>
    <lineage>
        <taxon>Eukaryota</taxon>
        <taxon>Fungi</taxon>
        <taxon>Dikarya</taxon>
        <taxon>Ascomycota</taxon>
        <taxon>Pezizomycotina</taxon>
        <taxon>Eurotiomycetes</taxon>
        <taxon>Eurotiomycetidae</taxon>
        <taxon>Eurotiales</taxon>
        <taxon>Aspergillaceae</taxon>
        <taxon>Aspergillus</taxon>
        <taxon>Aspergillus subgen. Circumdati</taxon>
    </lineage>
</organism>
<feature type="transmembrane region" description="Helical" evidence="7">
    <location>
        <begin position="246"/>
        <end position="265"/>
    </location>
</feature>
<keyword evidence="4 7" id="KW-0472">Membrane</keyword>
<dbReference type="PANTHER" id="PTHR33048">
    <property type="entry name" value="PTH11-LIKE INTEGRAL MEMBRANE PROTEIN (AFU_ORTHOLOGUE AFUA_5G11245)"/>
    <property type="match status" value="1"/>
</dbReference>
<dbReference type="PANTHER" id="PTHR33048:SF47">
    <property type="entry name" value="INTEGRAL MEMBRANE PROTEIN-RELATED"/>
    <property type="match status" value="1"/>
</dbReference>
<dbReference type="AlphaFoldDB" id="A0A8H5ZYF8"/>
<dbReference type="Pfam" id="PF20684">
    <property type="entry name" value="Fung_rhodopsin"/>
    <property type="match status" value="1"/>
</dbReference>
<dbReference type="InterPro" id="IPR052337">
    <property type="entry name" value="SAT4-like"/>
</dbReference>
<evidence type="ECO:0000256" key="7">
    <source>
        <dbReference type="SAM" id="Phobius"/>
    </source>
</evidence>
<keyword evidence="10" id="KW-1185">Reference proteome</keyword>
<dbReference type="Proteomes" id="UP000541154">
    <property type="component" value="Unassembled WGS sequence"/>
</dbReference>
<feature type="transmembrane region" description="Helical" evidence="7">
    <location>
        <begin position="211"/>
        <end position="234"/>
    </location>
</feature>
<feature type="transmembrane region" description="Helical" evidence="7">
    <location>
        <begin position="55"/>
        <end position="79"/>
    </location>
</feature>
<feature type="transmembrane region" description="Helical" evidence="7">
    <location>
        <begin position="167"/>
        <end position="187"/>
    </location>
</feature>
<evidence type="ECO:0000259" key="8">
    <source>
        <dbReference type="Pfam" id="PF20684"/>
    </source>
</evidence>
<evidence type="ECO:0000256" key="6">
    <source>
        <dbReference type="SAM" id="MobiDB-lite"/>
    </source>
</evidence>
<name>A0A8H5ZYF8_PETAA</name>
<dbReference type="GO" id="GO:0016020">
    <property type="term" value="C:membrane"/>
    <property type="evidence" value="ECO:0007669"/>
    <property type="project" value="UniProtKB-SubCell"/>
</dbReference>
<evidence type="ECO:0000256" key="1">
    <source>
        <dbReference type="ARBA" id="ARBA00004141"/>
    </source>
</evidence>
<comment type="subcellular location">
    <subcellularLocation>
        <location evidence="1">Membrane</location>
        <topology evidence="1">Multi-pass membrane protein</topology>
    </subcellularLocation>
</comment>
<evidence type="ECO:0000256" key="5">
    <source>
        <dbReference type="ARBA" id="ARBA00038359"/>
    </source>
</evidence>
<sequence length="400" mass="44397">MLESLELVKLEAVQCSLPRNNHHQLVVGFAIATPVVTFTMLFLRVISRLWIVHGLWWDDCMHIIAGVSLLLGTSSRVLWHELKTDPGGSLLKGFAIPLTVFANLCSDNGFGYHLYDIDVRSSSQISHLIFWWYLCMILWPCTIFFIKLSILFLYLRIFPHRTFKVMVYISMGILTLSFLVLMPMAIWQCNPIHAVWDFDIKNAHCLSISNIAYANAAVNIATEIMIFILPLPVLRTLHVPSKKKMALCSIFGIGVIVIAIATARLGTLSSVGTYNDPTYSQVPVYVLSCAETGMAHICAAAPALYKSVVETKRNAFPTTEPAPVAFAQRLSETSSPPGSSQQAKNKIYHSSMNLSDLAIMGRAWTQDQDIEYTPSSPAHPDVSPCIDAHHADPESAYGLK</sequence>
<accession>A0A8H5ZYF8</accession>
<comment type="similarity">
    <text evidence="5">Belongs to the SAT4 family.</text>
</comment>
<evidence type="ECO:0000313" key="10">
    <source>
        <dbReference type="Proteomes" id="UP000541154"/>
    </source>
</evidence>